<dbReference type="EMBL" id="RAPN01000001">
    <property type="protein sequence ID" value="RKD90576.1"/>
    <property type="molecule type" value="Genomic_DNA"/>
</dbReference>
<sequence>MNLKTEVMKTTIGILAMVLLVTLGLNTNAQNPKKNSCINGISNLTDEQKASITELETSFQKQMAEYRTERQSTTDLEAKQAIREKMLNTRDAHRKDINGLLNADQQKEYAAWQSARQARGNNGSAVGQSGKKGKGQGKGNGQGRSGNGSGTCRANS</sequence>
<feature type="compositionally biased region" description="Gly residues" evidence="1">
    <location>
        <begin position="136"/>
        <end position="149"/>
    </location>
</feature>
<name>A0A419W567_9BACT</name>
<evidence type="ECO:0008006" key="4">
    <source>
        <dbReference type="Google" id="ProtNLM"/>
    </source>
</evidence>
<keyword evidence="3" id="KW-1185">Reference proteome</keyword>
<reference evidence="2 3" key="1">
    <citation type="submission" date="2018-09" db="EMBL/GenBank/DDBJ databases">
        <title>Genomic Encyclopedia of Archaeal and Bacterial Type Strains, Phase II (KMG-II): from individual species to whole genera.</title>
        <authorList>
            <person name="Goeker M."/>
        </authorList>
    </citation>
    <scope>NUCLEOTIDE SEQUENCE [LARGE SCALE GENOMIC DNA]</scope>
    <source>
        <strain evidence="2 3">DSM 27148</strain>
    </source>
</reference>
<evidence type="ECO:0000256" key="1">
    <source>
        <dbReference type="SAM" id="MobiDB-lite"/>
    </source>
</evidence>
<accession>A0A419W567</accession>
<dbReference type="AlphaFoldDB" id="A0A419W567"/>
<proteinExistence type="predicted"/>
<evidence type="ECO:0000313" key="3">
    <source>
        <dbReference type="Proteomes" id="UP000283387"/>
    </source>
</evidence>
<dbReference type="Proteomes" id="UP000283387">
    <property type="component" value="Unassembled WGS sequence"/>
</dbReference>
<protein>
    <recommendedName>
        <fullName evidence="4">Spy/CpxP family protein refolding chaperone</fullName>
    </recommendedName>
</protein>
<comment type="caution">
    <text evidence="2">The sequence shown here is derived from an EMBL/GenBank/DDBJ whole genome shotgun (WGS) entry which is preliminary data.</text>
</comment>
<evidence type="ECO:0000313" key="2">
    <source>
        <dbReference type="EMBL" id="RKD90576.1"/>
    </source>
</evidence>
<feature type="region of interest" description="Disordered" evidence="1">
    <location>
        <begin position="108"/>
        <end position="156"/>
    </location>
</feature>
<gene>
    <name evidence="2" type="ORF">BC643_0916</name>
</gene>
<feature type="compositionally biased region" description="Polar residues" evidence="1">
    <location>
        <begin position="114"/>
        <end position="126"/>
    </location>
</feature>
<organism evidence="2 3">
    <name type="scientific">Mangrovibacterium diazotrophicum</name>
    <dbReference type="NCBI Taxonomy" id="1261403"/>
    <lineage>
        <taxon>Bacteria</taxon>
        <taxon>Pseudomonadati</taxon>
        <taxon>Bacteroidota</taxon>
        <taxon>Bacteroidia</taxon>
        <taxon>Marinilabiliales</taxon>
        <taxon>Prolixibacteraceae</taxon>
        <taxon>Mangrovibacterium</taxon>
    </lineage>
</organism>